<name>B1I4F2_DESAP</name>
<dbReference type="HOGENOM" id="CLU_1287086_0_0_9"/>
<organism evidence="3 4">
    <name type="scientific">Desulforudis audaxviator (strain MP104C)</name>
    <dbReference type="NCBI Taxonomy" id="477974"/>
    <lineage>
        <taxon>Bacteria</taxon>
        <taxon>Bacillati</taxon>
        <taxon>Bacillota</taxon>
        <taxon>Clostridia</taxon>
        <taxon>Thermoanaerobacterales</taxon>
        <taxon>Candidatus Desulforudaceae</taxon>
        <taxon>Candidatus Desulforudis</taxon>
    </lineage>
</organism>
<dbReference type="RefSeq" id="WP_012302414.1">
    <property type="nucleotide sequence ID" value="NC_010424.1"/>
</dbReference>
<dbReference type="Gene3D" id="3.40.50.300">
    <property type="entry name" value="P-loop containing nucleotide triphosphate hydrolases"/>
    <property type="match status" value="1"/>
</dbReference>
<dbReference type="KEGG" id="dau:Daud_1318"/>
<evidence type="ECO:0000313" key="3">
    <source>
        <dbReference type="EMBL" id="ACA59829.1"/>
    </source>
</evidence>
<dbReference type="SUPFAM" id="SSF52540">
    <property type="entry name" value="P-loop containing nucleoside triphosphate hydrolases"/>
    <property type="match status" value="1"/>
</dbReference>
<evidence type="ECO:0000259" key="2">
    <source>
        <dbReference type="Pfam" id="PF13521"/>
    </source>
</evidence>
<dbReference type="eggNOG" id="COG3172">
    <property type="taxonomic scope" value="Bacteria"/>
</dbReference>
<feature type="region of interest" description="Disordered" evidence="1">
    <location>
        <begin position="187"/>
        <end position="214"/>
    </location>
</feature>
<dbReference type="InterPro" id="IPR027417">
    <property type="entry name" value="P-loop_NTPase"/>
</dbReference>
<dbReference type="Pfam" id="PF13521">
    <property type="entry name" value="AAA_28"/>
    <property type="match status" value="1"/>
</dbReference>
<feature type="domain" description="NadR/Ttd14 AAA" evidence="2">
    <location>
        <begin position="2"/>
        <end position="171"/>
    </location>
</feature>
<dbReference type="AlphaFoldDB" id="B1I4F2"/>
<dbReference type="OrthoDB" id="7351510at2"/>
<gene>
    <name evidence="3" type="ordered locus">Daud_1318</name>
</gene>
<evidence type="ECO:0000256" key="1">
    <source>
        <dbReference type="SAM" id="MobiDB-lite"/>
    </source>
</evidence>
<dbReference type="EMBL" id="CP000860">
    <property type="protein sequence ID" value="ACA59829.1"/>
    <property type="molecule type" value="Genomic_DNA"/>
</dbReference>
<dbReference type="InterPro" id="IPR038727">
    <property type="entry name" value="NadR/Ttd14_AAA_dom"/>
</dbReference>
<reference evidence="3 4" key="2">
    <citation type="journal article" date="2008" name="Science">
        <title>Environmental genomics reveals a single-species ecosystem deep within Earth.</title>
        <authorList>
            <person name="Chivian D."/>
            <person name="Brodie E.L."/>
            <person name="Alm E.J."/>
            <person name="Culley D.E."/>
            <person name="Dehal P.S."/>
            <person name="Desantis T.Z."/>
            <person name="Gihring T.M."/>
            <person name="Lapidus A."/>
            <person name="Lin L.H."/>
            <person name="Lowry S.R."/>
            <person name="Moser D.P."/>
            <person name="Richardson P.M."/>
            <person name="Southam G."/>
            <person name="Wanger G."/>
            <person name="Pratt L.M."/>
            <person name="Andersen G.L."/>
            <person name="Hazen T.C."/>
            <person name="Brockman F.J."/>
            <person name="Arkin A.P."/>
            <person name="Onstott T.C."/>
        </authorList>
    </citation>
    <scope>NUCLEOTIDE SEQUENCE [LARGE SCALE GENOMIC DNA]</scope>
    <source>
        <strain evidence="3 4">MP104C</strain>
    </source>
</reference>
<protein>
    <recommendedName>
        <fullName evidence="2">NadR/Ttd14 AAA domain-containing protein</fullName>
    </recommendedName>
</protein>
<accession>B1I4F2</accession>
<dbReference type="Proteomes" id="UP000008544">
    <property type="component" value="Chromosome"/>
</dbReference>
<keyword evidence="4" id="KW-1185">Reference proteome</keyword>
<evidence type="ECO:0000313" key="4">
    <source>
        <dbReference type="Proteomes" id="UP000008544"/>
    </source>
</evidence>
<proteinExistence type="predicted"/>
<reference evidence="4" key="1">
    <citation type="submission" date="2007-10" db="EMBL/GenBank/DDBJ databases">
        <title>Complete sequence of chromosome of Desulforudis audaxviator MP104C.</title>
        <authorList>
            <person name="Copeland A."/>
            <person name="Lucas S."/>
            <person name="Lapidus A."/>
            <person name="Barry K."/>
            <person name="Glavina del Rio T."/>
            <person name="Dalin E."/>
            <person name="Tice H."/>
            <person name="Bruce D."/>
            <person name="Pitluck S."/>
            <person name="Lowry S.R."/>
            <person name="Larimer F."/>
            <person name="Land M.L."/>
            <person name="Hauser L."/>
            <person name="Kyrpides N."/>
            <person name="Ivanova N.N."/>
            <person name="Richardson P."/>
        </authorList>
    </citation>
    <scope>NUCLEOTIDE SEQUENCE [LARGE SCALE GENOMIC DNA]</scope>
    <source>
        <strain evidence="4">MP104C</strain>
    </source>
</reference>
<sequence length="214" mass="24193">MRIGLSGAQGVGKTTLAGALARETGLPLVEEQARVVARELGLDHLRKLKGRPQLSRSFQWKCLKAQIRAEDELGRFIADRTVIDNAAYWLKWRSGRSTSRANVDYYRECERHAQTYDLMLYVPPEIPLVSNGFRTVNTDYQAEMDWLIRTVLRGLVPPGKIFTLRGGLEERLSLALGRIRELEKRGDRCRSTPSPGLPGEFPGTTRIDNRPDLC</sequence>